<dbReference type="AlphaFoldDB" id="A0AA52HAQ5"/>
<sequence length="154" mass="16959">MALLNHLLPEIVDNTYRGHKAALWLYWPLTLILIWRSQHHMFADDGGAQSIATIPLDQWSEPASQTVIGIFAFWGLSQLLLALLQLLVVIRYKALVPLMCFILILEQAGRVLVASMKTIVTAGTAPATAGLLPLMVITVLMFILAMIPRGDKAS</sequence>
<dbReference type="KEGG" id="tmk:QGN29_01250"/>
<feature type="transmembrane region" description="Helical" evidence="1">
    <location>
        <begin position="21"/>
        <end position="38"/>
    </location>
</feature>
<dbReference type="EMBL" id="CP123872">
    <property type="protein sequence ID" value="WND02990.1"/>
    <property type="molecule type" value="Genomic_DNA"/>
</dbReference>
<keyword evidence="1" id="KW-0812">Transmembrane</keyword>
<feature type="transmembrane region" description="Helical" evidence="1">
    <location>
        <begin position="95"/>
        <end position="113"/>
    </location>
</feature>
<evidence type="ECO:0000256" key="1">
    <source>
        <dbReference type="SAM" id="Phobius"/>
    </source>
</evidence>
<proteinExistence type="predicted"/>
<dbReference type="RefSeq" id="WP_310798834.1">
    <property type="nucleotide sequence ID" value="NZ_CP123872.1"/>
</dbReference>
<feature type="transmembrane region" description="Helical" evidence="1">
    <location>
        <begin position="125"/>
        <end position="147"/>
    </location>
</feature>
<keyword evidence="1" id="KW-0472">Membrane</keyword>
<gene>
    <name evidence="2" type="ORF">QGN29_01250</name>
</gene>
<name>A0AA52HAQ5_9PROT</name>
<feature type="transmembrane region" description="Helical" evidence="1">
    <location>
        <begin position="67"/>
        <end position="88"/>
    </location>
</feature>
<keyword evidence="1" id="KW-1133">Transmembrane helix</keyword>
<evidence type="ECO:0000313" key="2">
    <source>
        <dbReference type="EMBL" id="WND02990.1"/>
    </source>
</evidence>
<evidence type="ECO:0000313" key="3">
    <source>
        <dbReference type="Proteomes" id="UP001268683"/>
    </source>
</evidence>
<accession>A0AA52HAQ5</accession>
<dbReference type="Proteomes" id="UP001268683">
    <property type="component" value="Chromosome"/>
</dbReference>
<keyword evidence="3" id="KW-1185">Reference proteome</keyword>
<reference evidence="2" key="1">
    <citation type="submission" date="2023-04" db="EMBL/GenBank/DDBJ databases">
        <title>Complete genome sequence of Temperatibacter marinus.</title>
        <authorList>
            <person name="Rong J.-C."/>
            <person name="Yi M.-L."/>
            <person name="Zhao Q."/>
        </authorList>
    </citation>
    <scope>NUCLEOTIDE SEQUENCE</scope>
    <source>
        <strain evidence="2">NBRC 110045</strain>
    </source>
</reference>
<organism evidence="2 3">
    <name type="scientific">Temperatibacter marinus</name>
    <dbReference type="NCBI Taxonomy" id="1456591"/>
    <lineage>
        <taxon>Bacteria</taxon>
        <taxon>Pseudomonadati</taxon>
        <taxon>Pseudomonadota</taxon>
        <taxon>Alphaproteobacteria</taxon>
        <taxon>Kordiimonadales</taxon>
        <taxon>Temperatibacteraceae</taxon>
        <taxon>Temperatibacter</taxon>
    </lineage>
</organism>
<protein>
    <submittedName>
        <fullName evidence="2">Uncharacterized protein</fullName>
    </submittedName>
</protein>